<evidence type="ECO:0000256" key="5">
    <source>
        <dbReference type="ARBA" id="ARBA00023125"/>
    </source>
</evidence>
<feature type="zinc finger region" description="C3H1-type" evidence="6">
    <location>
        <begin position="1793"/>
        <end position="1819"/>
    </location>
</feature>
<dbReference type="PANTHER" id="PTHR46156">
    <property type="entry name" value="CCCH ZINGC FINGER"/>
    <property type="match status" value="1"/>
</dbReference>
<dbReference type="Gene3D" id="4.10.1000.10">
    <property type="entry name" value="Zinc finger, CCCH-type"/>
    <property type="match status" value="2"/>
</dbReference>
<dbReference type="OrthoDB" id="3247158at2759"/>
<keyword evidence="5" id="KW-0238">DNA-binding</keyword>
<feature type="compositionally biased region" description="Low complexity" evidence="7">
    <location>
        <begin position="240"/>
        <end position="250"/>
    </location>
</feature>
<feature type="domain" description="C3H1-type" evidence="8">
    <location>
        <begin position="1820"/>
        <end position="1847"/>
    </location>
</feature>
<feature type="compositionally biased region" description="Gly residues" evidence="7">
    <location>
        <begin position="179"/>
        <end position="188"/>
    </location>
</feature>
<dbReference type="GO" id="GO:0003677">
    <property type="term" value="F:DNA binding"/>
    <property type="evidence" value="ECO:0007669"/>
    <property type="project" value="UniProtKB-KW"/>
</dbReference>
<feature type="region of interest" description="Disordered" evidence="7">
    <location>
        <begin position="40"/>
        <end position="478"/>
    </location>
</feature>
<feature type="compositionally biased region" description="Basic residues" evidence="7">
    <location>
        <begin position="360"/>
        <end position="373"/>
    </location>
</feature>
<feature type="region of interest" description="Disordered" evidence="7">
    <location>
        <begin position="1163"/>
        <end position="1196"/>
    </location>
</feature>
<dbReference type="GO" id="GO:0008270">
    <property type="term" value="F:zinc ion binding"/>
    <property type="evidence" value="ECO:0007669"/>
    <property type="project" value="UniProtKB-KW"/>
</dbReference>
<evidence type="ECO:0000256" key="1">
    <source>
        <dbReference type="ARBA" id="ARBA00022723"/>
    </source>
</evidence>
<feature type="region of interest" description="Disordered" evidence="7">
    <location>
        <begin position="1664"/>
        <end position="1684"/>
    </location>
</feature>
<feature type="compositionally biased region" description="Basic and acidic residues" evidence="7">
    <location>
        <begin position="395"/>
        <end position="414"/>
    </location>
</feature>
<dbReference type="FunFam" id="4.10.1000.10:FF:000008">
    <property type="entry name" value="zinc finger CCCH domain-containing protein 3"/>
    <property type="match status" value="1"/>
</dbReference>
<accession>A0A2R6WFH2</accession>
<evidence type="ECO:0000256" key="6">
    <source>
        <dbReference type="PROSITE-ProRule" id="PRU00723"/>
    </source>
</evidence>
<feature type="compositionally biased region" description="Low complexity" evidence="7">
    <location>
        <begin position="498"/>
        <end position="507"/>
    </location>
</feature>
<dbReference type="Proteomes" id="UP000244005">
    <property type="component" value="Unassembled WGS sequence"/>
</dbReference>
<keyword evidence="2" id="KW-0677">Repeat</keyword>
<organism evidence="9 10">
    <name type="scientific">Marchantia polymorpha</name>
    <name type="common">Common liverwort</name>
    <name type="synonym">Marchantia aquatica</name>
    <dbReference type="NCBI Taxonomy" id="3197"/>
    <lineage>
        <taxon>Eukaryota</taxon>
        <taxon>Viridiplantae</taxon>
        <taxon>Streptophyta</taxon>
        <taxon>Embryophyta</taxon>
        <taxon>Marchantiophyta</taxon>
        <taxon>Marchantiopsida</taxon>
        <taxon>Marchantiidae</taxon>
        <taxon>Marchantiales</taxon>
        <taxon>Marchantiaceae</taxon>
        <taxon>Marchantia</taxon>
    </lineage>
</organism>
<evidence type="ECO:0000256" key="7">
    <source>
        <dbReference type="SAM" id="MobiDB-lite"/>
    </source>
</evidence>
<feature type="domain" description="C3H1-type" evidence="8">
    <location>
        <begin position="1793"/>
        <end position="1819"/>
    </location>
</feature>
<gene>
    <name evidence="9" type="ORF">MARPO_0097s0070</name>
</gene>
<feature type="region of interest" description="Disordered" evidence="7">
    <location>
        <begin position="1939"/>
        <end position="1981"/>
    </location>
</feature>
<feature type="region of interest" description="Disordered" evidence="7">
    <location>
        <begin position="491"/>
        <end position="545"/>
    </location>
</feature>
<keyword evidence="3 6" id="KW-0863">Zinc-finger</keyword>
<keyword evidence="10" id="KW-1185">Reference proteome</keyword>
<feature type="compositionally biased region" description="Basic residues" evidence="7">
    <location>
        <begin position="454"/>
        <end position="467"/>
    </location>
</feature>
<feature type="compositionally biased region" description="Pro residues" evidence="7">
    <location>
        <begin position="217"/>
        <end position="239"/>
    </location>
</feature>
<evidence type="ECO:0000313" key="10">
    <source>
        <dbReference type="Proteomes" id="UP000244005"/>
    </source>
</evidence>
<feature type="compositionally biased region" description="Basic and acidic residues" evidence="7">
    <location>
        <begin position="468"/>
        <end position="478"/>
    </location>
</feature>
<dbReference type="PANTHER" id="PTHR46156:SF1">
    <property type="entry name" value="ZINC FINGER CCCH DOMAIN-CONTAINING PROTEIN 3"/>
    <property type="match status" value="1"/>
</dbReference>
<feature type="zinc finger region" description="C3H1-type" evidence="6">
    <location>
        <begin position="1738"/>
        <end position="1767"/>
    </location>
</feature>
<feature type="compositionally biased region" description="Basic and acidic residues" evidence="7">
    <location>
        <begin position="338"/>
        <end position="359"/>
    </location>
</feature>
<dbReference type="SMART" id="SM00356">
    <property type="entry name" value="ZnF_C3H1"/>
    <property type="match status" value="5"/>
</dbReference>
<feature type="compositionally biased region" description="Pro residues" evidence="7">
    <location>
        <begin position="134"/>
        <end position="143"/>
    </location>
</feature>
<dbReference type="EMBL" id="KZ772769">
    <property type="protein sequence ID" value="PTQ32596.1"/>
    <property type="molecule type" value="Genomic_DNA"/>
</dbReference>
<keyword evidence="1 6" id="KW-0479">Metal-binding</keyword>
<reference evidence="10" key="1">
    <citation type="journal article" date="2017" name="Cell">
        <title>Insights into land plant evolution garnered from the Marchantia polymorpha genome.</title>
        <authorList>
            <person name="Bowman J.L."/>
            <person name="Kohchi T."/>
            <person name="Yamato K.T."/>
            <person name="Jenkins J."/>
            <person name="Shu S."/>
            <person name="Ishizaki K."/>
            <person name="Yamaoka S."/>
            <person name="Nishihama R."/>
            <person name="Nakamura Y."/>
            <person name="Berger F."/>
            <person name="Adam C."/>
            <person name="Aki S.S."/>
            <person name="Althoff F."/>
            <person name="Araki T."/>
            <person name="Arteaga-Vazquez M.A."/>
            <person name="Balasubrmanian S."/>
            <person name="Barry K."/>
            <person name="Bauer D."/>
            <person name="Boehm C.R."/>
            <person name="Briginshaw L."/>
            <person name="Caballero-Perez J."/>
            <person name="Catarino B."/>
            <person name="Chen F."/>
            <person name="Chiyoda S."/>
            <person name="Chovatia M."/>
            <person name="Davies K.M."/>
            <person name="Delmans M."/>
            <person name="Demura T."/>
            <person name="Dierschke T."/>
            <person name="Dolan L."/>
            <person name="Dorantes-Acosta A.E."/>
            <person name="Eklund D.M."/>
            <person name="Florent S.N."/>
            <person name="Flores-Sandoval E."/>
            <person name="Fujiyama A."/>
            <person name="Fukuzawa H."/>
            <person name="Galik B."/>
            <person name="Grimanelli D."/>
            <person name="Grimwood J."/>
            <person name="Grossniklaus U."/>
            <person name="Hamada T."/>
            <person name="Haseloff J."/>
            <person name="Hetherington A.J."/>
            <person name="Higo A."/>
            <person name="Hirakawa Y."/>
            <person name="Hundley H.N."/>
            <person name="Ikeda Y."/>
            <person name="Inoue K."/>
            <person name="Inoue S.I."/>
            <person name="Ishida S."/>
            <person name="Jia Q."/>
            <person name="Kakita M."/>
            <person name="Kanazawa T."/>
            <person name="Kawai Y."/>
            <person name="Kawashima T."/>
            <person name="Kennedy M."/>
            <person name="Kinose K."/>
            <person name="Kinoshita T."/>
            <person name="Kohara Y."/>
            <person name="Koide E."/>
            <person name="Komatsu K."/>
            <person name="Kopischke S."/>
            <person name="Kubo M."/>
            <person name="Kyozuka J."/>
            <person name="Lagercrantz U."/>
            <person name="Lin S.S."/>
            <person name="Lindquist E."/>
            <person name="Lipzen A.M."/>
            <person name="Lu C.W."/>
            <person name="De Luna E."/>
            <person name="Martienssen R.A."/>
            <person name="Minamino N."/>
            <person name="Mizutani M."/>
            <person name="Mizutani M."/>
            <person name="Mochizuki N."/>
            <person name="Monte I."/>
            <person name="Mosher R."/>
            <person name="Nagasaki H."/>
            <person name="Nakagami H."/>
            <person name="Naramoto S."/>
            <person name="Nishitani K."/>
            <person name="Ohtani M."/>
            <person name="Okamoto T."/>
            <person name="Okumura M."/>
            <person name="Phillips J."/>
            <person name="Pollak B."/>
            <person name="Reinders A."/>
            <person name="Rovekamp M."/>
            <person name="Sano R."/>
            <person name="Sawa S."/>
            <person name="Schmid M.W."/>
            <person name="Shirakawa M."/>
            <person name="Solano R."/>
            <person name="Spunde A."/>
            <person name="Suetsugu N."/>
            <person name="Sugano S."/>
            <person name="Sugiyama A."/>
            <person name="Sun R."/>
            <person name="Suzuki Y."/>
            <person name="Takenaka M."/>
            <person name="Takezawa D."/>
            <person name="Tomogane H."/>
            <person name="Tsuzuki M."/>
            <person name="Ueda T."/>
            <person name="Umeda M."/>
            <person name="Ward J.M."/>
            <person name="Watanabe Y."/>
            <person name="Yazaki K."/>
            <person name="Yokoyama R."/>
            <person name="Yoshitake Y."/>
            <person name="Yotsui I."/>
            <person name="Zachgo S."/>
            <person name="Schmutz J."/>
        </authorList>
    </citation>
    <scope>NUCLEOTIDE SEQUENCE [LARGE SCALE GENOMIC DNA]</scope>
    <source>
        <strain evidence="10">Tak-1</strain>
    </source>
</reference>
<feature type="compositionally biased region" description="Basic and acidic residues" evidence="7">
    <location>
        <begin position="42"/>
        <end position="54"/>
    </location>
</feature>
<name>A0A2R6WFH2_MARPO</name>
<dbReference type="OMA" id="THIAPRH"/>
<dbReference type="GO" id="GO:0005634">
    <property type="term" value="C:nucleus"/>
    <property type="evidence" value="ECO:0000318"/>
    <property type="project" value="GO_Central"/>
</dbReference>
<evidence type="ECO:0000313" key="9">
    <source>
        <dbReference type="EMBL" id="PTQ32596.1"/>
    </source>
</evidence>
<dbReference type="FunFam" id="4.10.1000.10:FF:000022">
    <property type="entry name" value="Zinc finger CCCH domain-containing protein 7"/>
    <property type="match status" value="1"/>
</dbReference>
<dbReference type="InterPro" id="IPR000571">
    <property type="entry name" value="Znf_CCCH"/>
</dbReference>
<feature type="compositionally biased region" description="Pro residues" evidence="7">
    <location>
        <begin position="67"/>
        <end position="76"/>
    </location>
</feature>
<sequence>MRDSDLVIRYGARQSAAARAQEGAADASIPPGFQSVIMSCKRPRDEDGEFDRPQRLQHQRPRRPPDPDLQPQPQPQQQPQALYGSSRFVDEDHEEGQVTPPQSSIPAYHRAEPLGPPGFYRPELEAASRRLTPTPAPAPPSQEPPSAIAPPFQDGRDPLLLRPRSSASRPPGASRASSAGGGAGGGSDAGLPSRPCSSRGVGVGAGAAGARILVVESPPPSRRALPPPPPPPLPLPPAPLSSRLLSSLDSPTRRPPSPTSSSRPGRDLESFLGAGPFKGEILVPKRERKDDRSIDQQQQQQQQQRLSFGGVEANASDASHVRRRAGKDSDPRSSSSSRHAEARALERAERADRDYEVSERRKRPHRHHHHHHHHDEEQLQERAVRHHFSTRKSRILPDPDGRPSKGSRLDDGLKLKSARHAASTAKDGREAREMTISVHKHGQRTVKVEDSSKSRAHVGRHSHHHYHERAGLRDGGSDSAIKDIERLSENRSKECDQLLLSSSSSSLAGQDRGLVGSQLSKEPGNSRHSRGSSPSPQERQALLPPHQIKKEIIPLSDAHGEPELRPRAPVLSRLSTPKPPDSSLAPKPRLRAEMLGHDKNNSKAVLASASSGAPPPHTTKSVGGKVKSDRLVVVDGGSERPLVSKQVVASLGAVVVVEEKTSTTPTSLRTLSGKAGKVQATREELNSQLSARLLKLQIPDGSKGDSDEAVQTRYPSISISPNGIKNVYSPLQKVGPSDNLLRDSRNIMMHKAADNLQLRLEGPGGLSTADLLAPSAPVTATDLSIEVTEQSPGCRPAPKLIFTGHKSDQSSKEASSPQADLQLKEFPGLVGPRISESAKMSLEKPDCRKCIAPMLSKVPLADTARRLELTEARNRTSQFIVAPEGSPGSPQWNVFENKMRSFAKHCETLRKPSAGPSILSMCLPSVQPVIKSLREPAELAEFSQALSLSTTSDVSGVFEKEKEVRNLAIVNHFRGHEEEKAELTLVTPSAPKEVRLFGANLVAPVLERVEPSSKTMDAVVKPVKPAEPEIRTVLAVAAAAAEDVQPADPSQRIKEPAAPQDTAVAQAAEAVSCMGTIEEAVHAKNLAETKEQSSLSLEDPQLADPIAPQDASEVQAQSSEVNLQQEKQVVTAAPLPKGAPPIVRQQSSSRVAGAHTWLRCGGTSSATPANSVMGFRSTPSATGGVPQPAVARGRGTQGAAYVRKGNSLVRAPGAVTLPSGAPPPSMLGQMRPTMVNQGPSQKPPIFRNTFFPTHDNAKSLQPALRKSLVPSSESAGAIAPVPRSAIVPSGGLSQGNNGPVSETGISSGRPKTPPQGALGVGSLMKTGFVLSASTLPQIGTGSRLQIPVGDDFGDNIAEASNTSPGAKTLPVVIPSNSVNLLPGPNNMVYVRRKANQLVVAPCPQPVDMSLAENQAANKQLMPDLYIKRKTNQLVRNSVLKGNGNSSFVQALLGNGPPKDLTEQGSRNSILYKKMRLGRVLRQKKGLTGRSSWVWTLSGATVSHDLDTSSGHVRKPAPSLFPWKRHSLTTSIRSRRNRTLPEGKKGSLLFVMSERLRRVRPVQPVYTRSADGFSLHRSGVMSLGGGNLKWTKSLEKRAKLASEAATKAVAAAESRKREKKDAVVDAVVKAKSDRRVTRKAAKGAGERIVWVGLVRYKMDASSKTLQRIPDTKEESETAMSSGPTKTLPLLTPRRSYIGGTVYLRVGNGNQLVRDPKAASQALASEKVRWSLHHARSRGAKKQQYCQFFTRFGKCNKENGKCIYIHDPDKVAVCTKFLKGNCTDEQCLLTHKVIPERMPDCSFFLEGLCTNESCPYRHVNVNPKAPYCDGFLRGYCKDGEKCNKKHTYVCPTHAATGECSDQATCKFHHPKKKGKVEIAITRKLGLKRKRRYFCSTDSETGGKSVNENCAAASSVPEDDLPVKEEKVVDEELAEFISLANTEEQDGDTKVSPETQKPWSSFTRPGVPSFIRKETVEEESGSAEEVERWIKPTFLFKVTSPAAS</sequence>
<feature type="compositionally biased region" description="Polar residues" evidence="7">
    <location>
        <begin position="1294"/>
        <end position="1306"/>
    </location>
</feature>
<feature type="region of interest" description="Disordered" evidence="7">
    <location>
        <begin position="1288"/>
        <end position="1312"/>
    </location>
</feature>
<feature type="compositionally biased region" description="Polar residues" evidence="7">
    <location>
        <begin position="1949"/>
        <end position="1960"/>
    </location>
</feature>
<keyword evidence="4 6" id="KW-0862">Zinc</keyword>
<feature type="region of interest" description="Disordered" evidence="7">
    <location>
        <begin position="568"/>
        <end position="587"/>
    </location>
</feature>
<feature type="compositionally biased region" description="Low complexity" evidence="7">
    <location>
        <begin position="160"/>
        <end position="178"/>
    </location>
</feature>
<evidence type="ECO:0000259" key="8">
    <source>
        <dbReference type="PROSITE" id="PS50103"/>
    </source>
</evidence>
<feature type="compositionally biased region" description="Basic and acidic residues" evidence="7">
    <location>
        <begin position="374"/>
        <end position="383"/>
    </location>
</feature>
<evidence type="ECO:0000256" key="2">
    <source>
        <dbReference type="ARBA" id="ARBA00022737"/>
    </source>
</evidence>
<dbReference type="Gramene" id="Mp6g05720.1">
    <property type="protein sequence ID" value="Mp6g05720.1.cds"/>
    <property type="gene ID" value="Mp6g05720"/>
</dbReference>
<feature type="compositionally biased region" description="Basic residues" evidence="7">
    <location>
        <begin position="384"/>
        <end position="394"/>
    </location>
</feature>
<evidence type="ECO:0000256" key="3">
    <source>
        <dbReference type="ARBA" id="ARBA00022771"/>
    </source>
</evidence>
<feature type="zinc finger region" description="C3H1-type" evidence="6">
    <location>
        <begin position="1820"/>
        <end position="1847"/>
    </location>
</feature>
<dbReference type="PROSITE" id="PS50103">
    <property type="entry name" value="ZF_C3H1"/>
    <property type="match status" value="3"/>
</dbReference>
<protein>
    <recommendedName>
        <fullName evidence="8">C3H1-type domain-containing protein</fullName>
    </recommendedName>
</protein>
<proteinExistence type="predicted"/>
<feature type="domain" description="C3H1-type" evidence="8">
    <location>
        <begin position="1738"/>
        <end position="1767"/>
    </location>
</feature>
<evidence type="ECO:0000256" key="4">
    <source>
        <dbReference type="ARBA" id="ARBA00022833"/>
    </source>
</evidence>
<feature type="compositionally biased region" description="Basic and acidic residues" evidence="7">
    <location>
        <begin position="283"/>
        <end position="294"/>
    </location>
</feature>